<comment type="caution">
    <text evidence="6">The sequence shown here is derived from an EMBL/GenBank/DDBJ whole genome shotgun (WGS) entry which is preliminary data.</text>
</comment>
<gene>
    <name evidence="6" type="ORF">ESZ48_18900</name>
</gene>
<feature type="domain" description="HTH crp-type" evidence="5">
    <location>
        <begin position="154"/>
        <end position="223"/>
    </location>
</feature>
<protein>
    <submittedName>
        <fullName evidence="6">Crp/Fnr family transcriptional regulator</fullName>
    </submittedName>
</protein>
<dbReference type="Pfam" id="PF13545">
    <property type="entry name" value="HTH_Crp_2"/>
    <property type="match status" value="1"/>
</dbReference>
<dbReference type="EMBL" id="SDDZ01000022">
    <property type="protein sequence ID" value="RXJ43757.1"/>
    <property type="molecule type" value="Genomic_DNA"/>
</dbReference>
<dbReference type="PANTHER" id="PTHR24567">
    <property type="entry name" value="CRP FAMILY TRANSCRIPTIONAL REGULATORY PROTEIN"/>
    <property type="match status" value="1"/>
</dbReference>
<keyword evidence="1" id="KW-0805">Transcription regulation</keyword>
<dbReference type="SUPFAM" id="SSF51206">
    <property type="entry name" value="cAMP-binding domain-like"/>
    <property type="match status" value="1"/>
</dbReference>
<dbReference type="PANTHER" id="PTHR24567:SF74">
    <property type="entry name" value="HTH-TYPE TRANSCRIPTIONAL REGULATOR ARCR"/>
    <property type="match status" value="1"/>
</dbReference>
<dbReference type="GO" id="GO:0003700">
    <property type="term" value="F:DNA-binding transcription factor activity"/>
    <property type="evidence" value="ECO:0007669"/>
    <property type="project" value="TreeGrafter"/>
</dbReference>
<keyword evidence="2" id="KW-0238">DNA-binding</keyword>
<dbReference type="InterPro" id="IPR018490">
    <property type="entry name" value="cNMP-bd_dom_sf"/>
</dbReference>
<feature type="domain" description="Cyclic nucleotide-binding" evidence="4">
    <location>
        <begin position="20"/>
        <end position="140"/>
    </location>
</feature>
<name>A0A4Q0X9P9_9FLAO</name>
<evidence type="ECO:0000259" key="5">
    <source>
        <dbReference type="PROSITE" id="PS51063"/>
    </source>
</evidence>
<dbReference type="SMART" id="SM00419">
    <property type="entry name" value="HTH_CRP"/>
    <property type="match status" value="1"/>
</dbReference>
<dbReference type="InterPro" id="IPR012318">
    <property type="entry name" value="HTH_CRP"/>
</dbReference>
<evidence type="ECO:0000313" key="7">
    <source>
        <dbReference type="Proteomes" id="UP000289792"/>
    </source>
</evidence>
<dbReference type="RefSeq" id="WP_129019068.1">
    <property type="nucleotide sequence ID" value="NZ_SDDZ01000022.1"/>
</dbReference>
<dbReference type="PROSITE" id="PS50042">
    <property type="entry name" value="CNMP_BINDING_3"/>
    <property type="match status" value="1"/>
</dbReference>
<keyword evidence="7" id="KW-1185">Reference proteome</keyword>
<dbReference type="InterPro" id="IPR000595">
    <property type="entry name" value="cNMP-bd_dom"/>
</dbReference>
<dbReference type="GO" id="GO:0003677">
    <property type="term" value="F:DNA binding"/>
    <property type="evidence" value="ECO:0007669"/>
    <property type="project" value="UniProtKB-KW"/>
</dbReference>
<sequence>MVTEQSNYDSYYHLLRKNLLFETASNQSIYALAAHCKLKYLIKGEHSIDNDKNLYTFHLITKGKVKVFNLNNLDKHFTLFILSKNDVFDVFTLINNTQHHVCYEILENLELLVFSIDFLRDWLKSNPTILNAFFKYTIQKFELLESHILDMGTNNVASRLAKLLLKYFNPKTYQIEGINDLTHDELAQLIGTSRAVFNRHIQEFKKAGIIQVSRKHIQILDLSLLTNRSHLEDPFV</sequence>
<dbReference type="InterPro" id="IPR036388">
    <property type="entry name" value="WH-like_DNA-bd_sf"/>
</dbReference>
<reference evidence="6 7" key="1">
    <citation type="submission" date="2019-01" db="EMBL/GenBank/DDBJ databases">
        <title>Genome sequence of the Antarctic species Gelidibacter gilvus ACAM 158(T).</title>
        <authorList>
            <person name="Bowman J.P."/>
        </authorList>
    </citation>
    <scope>NUCLEOTIDE SEQUENCE [LARGE SCALE GENOMIC DNA]</scope>
    <source>
        <strain evidence="6 7">IC158</strain>
    </source>
</reference>
<evidence type="ECO:0000313" key="6">
    <source>
        <dbReference type="EMBL" id="RXJ43757.1"/>
    </source>
</evidence>
<dbReference type="InterPro" id="IPR050397">
    <property type="entry name" value="Env_Response_Regulators"/>
</dbReference>
<evidence type="ECO:0000256" key="1">
    <source>
        <dbReference type="ARBA" id="ARBA00023015"/>
    </source>
</evidence>
<proteinExistence type="predicted"/>
<dbReference type="Gene3D" id="2.60.120.10">
    <property type="entry name" value="Jelly Rolls"/>
    <property type="match status" value="1"/>
</dbReference>
<dbReference type="Proteomes" id="UP000289792">
    <property type="component" value="Unassembled WGS sequence"/>
</dbReference>
<evidence type="ECO:0000256" key="3">
    <source>
        <dbReference type="ARBA" id="ARBA00023163"/>
    </source>
</evidence>
<dbReference type="SUPFAM" id="SSF46785">
    <property type="entry name" value="Winged helix' DNA-binding domain"/>
    <property type="match status" value="1"/>
</dbReference>
<evidence type="ECO:0000259" key="4">
    <source>
        <dbReference type="PROSITE" id="PS50042"/>
    </source>
</evidence>
<dbReference type="AlphaFoldDB" id="A0A4Q0X9P9"/>
<keyword evidence="3" id="KW-0804">Transcription</keyword>
<dbReference type="InterPro" id="IPR036390">
    <property type="entry name" value="WH_DNA-bd_sf"/>
</dbReference>
<evidence type="ECO:0000256" key="2">
    <source>
        <dbReference type="ARBA" id="ARBA00023125"/>
    </source>
</evidence>
<dbReference type="PROSITE" id="PS51063">
    <property type="entry name" value="HTH_CRP_2"/>
    <property type="match status" value="1"/>
</dbReference>
<dbReference type="InterPro" id="IPR014710">
    <property type="entry name" value="RmlC-like_jellyroll"/>
</dbReference>
<dbReference type="GO" id="GO:0005829">
    <property type="term" value="C:cytosol"/>
    <property type="evidence" value="ECO:0007669"/>
    <property type="project" value="TreeGrafter"/>
</dbReference>
<dbReference type="OrthoDB" id="1426605at2"/>
<dbReference type="Gene3D" id="1.10.10.10">
    <property type="entry name" value="Winged helix-like DNA-binding domain superfamily/Winged helix DNA-binding domain"/>
    <property type="match status" value="1"/>
</dbReference>
<organism evidence="6 7">
    <name type="scientific">Gelidibacter gilvus</name>
    <dbReference type="NCBI Taxonomy" id="59602"/>
    <lineage>
        <taxon>Bacteria</taxon>
        <taxon>Pseudomonadati</taxon>
        <taxon>Bacteroidota</taxon>
        <taxon>Flavobacteriia</taxon>
        <taxon>Flavobacteriales</taxon>
        <taxon>Flavobacteriaceae</taxon>
        <taxon>Gelidibacter</taxon>
    </lineage>
</organism>
<accession>A0A4Q0X9P9</accession>
<dbReference type="CDD" id="cd00038">
    <property type="entry name" value="CAP_ED"/>
    <property type="match status" value="1"/>
</dbReference>